<reference evidence="6 7" key="1">
    <citation type="submission" date="2018-01" db="EMBL/GenBank/DDBJ databases">
        <title>Whole genome sequencing of Histamine producing bacteria.</title>
        <authorList>
            <person name="Butler K."/>
        </authorList>
    </citation>
    <scope>NUCLEOTIDE SEQUENCE [LARGE SCALE GENOMIC DNA]</scope>
    <source>
        <strain evidence="6 7">JCM 12947</strain>
    </source>
</reference>
<dbReference type="PROSITE" id="PS50931">
    <property type="entry name" value="HTH_LYSR"/>
    <property type="match status" value="1"/>
</dbReference>
<evidence type="ECO:0000256" key="1">
    <source>
        <dbReference type="ARBA" id="ARBA00009437"/>
    </source>
</evidence>
<evidence type="ECO:0000259" key="5">
    <source>
        <dbReference type="PROSITE" id="PS50931"/>
    </source>
</evidence>
<keyword evidence="4" id="KW-0804">Transcription</keyword>
<organism evidence="6 7">
    <name type="scientific">Photobacterium frigidiphilum</name>
    <dbReference type="NCBI Taxonomy" id="264736"/>
    <lineage>
        <taxon>Bacteria</taxon>
        <taxon>Pseudomonadati</taxon>
        <taxon>Pseudomonadota</taxon>
        <taxon>Gammaproteobacteria</taxon>
        <taxon>Vibrionales</taxon>
        <taxon>Vibrionaceae</taxon>
        <taxon>Photobacterium</taxon>
    </lineage>
</organism>
<evidence type="ECO:0000313" key="6">
    <source>
        <dbReference type="EMBL" id="PSU44875.1"/>
    </source>
</evidence>
<dbReference type="GO" id="GO:0043565">
    <property type="term" value="F:sequence-specific DNA binding"/>
    <property type="evidence" value="ECO:0007669"/>
    <property type="project" value="TreeGrafter"/>
</dbReference>
<keyword evidence="7" id="KW-1185">Reference proteome</keyword>
<dbReference type="GO" id="GO:0006351">
    <property type="term" value="P:DNA-templated transcription"/>
    <property type="evidence" value="ECO:0007669"/>
    <property type="project" value="TreeGrafter"/>
</dbReference>
<dbReference type="Gene3D" id="3.40.190.290">
    <property type="match status" value="1"/>
</dbReference>
<dbReference type="GO" id="GO:0003700">
    <property type="term" value="F:DNA-binding transcription factor activity"/>
    <property type="evidence" value="ECO:0007669"/>
    <property type="project" value="InterPro"/>
</dbReference>
<evidence type="ECO:0000313" key="7">
    <source>
        <dbReference type="Proteomes" id="UP000240987"/>
    </source>
</evidence>
<dbReference type="CDD" id="cd08422">
    <property type="entry name" value="PBP2_CrgA_like"/>
    <property type="match status" value="1"/>
</dbReference>
<keyword evidence="3" id="KW-0238">DNA-binding</keyword>
<dbReference type="InterPro" id="IPR036388">
    <property type="entry name" value="WH-like_DNA-bd_sf"/>
</dbReference>
<dbReference type="SUPFAM" id="SSF53850">
    <property type="entry name" value="Periplasmic binding protein-like II"/>
    <property type="match status" value="1"/>
</dbReference>
<dbReference type="InterPro" id="IPR005119">
    <property type="entry name" value="LysR_subst-bd"/>
</dbReference>
<name>A0A2T3J7Y7_9GAMM</name>
<keyword evidence="2" id="KW-0805">Transcription regulation</keyword>
<dbReference type="PANTHER" id="PTHR30537">
    <property type="entry name" value="HTH-TYPE TRANSCRIPTIONAL REGULATOR"/>
    <property type="match status" value="1"/>
</dbReference>
<dbReference type="SUPFAM" id="SSF46785">
    <property type="entry name" value="Winged helix' DNA-binding domain"/>
    <property type="match status" value="1"/>
</dbReference>
<dbReference type="Proteomes" id="UP000240987">
    <property type="component" value="Unassembled WGS sequence"/>
</dbReference>
<sequence length="322" mass="36680">MDFSSRLLLLLEVIELGSFTKVSEQRNVDRSVISKHISRLEDEVGVRLLNRTTRSLSLTAAGNEMVNQAKLLRTLLNDTHRLAQNYHSEPKGVLRITSTAMFGRQYVQQAVLAFQQQYPEVDVELRLEDRFMDMVSEGFDIGFRIGKPKNSSLIIRKVARNRLLIVASPEFIEKHGEIKTIERLEALPAAVYAAPGLLIDKFTYFDGNKESKKLQLNVAYKVNDVEMITKTAVAGNMLAVVTAQMIENEILEGKLIPIMTQLHLDDFGTFYAVYPHRDAPIKTKLFIDTLKSIIGEDIPIWEKHIPNFDEMYGKQNRVEQSK</sequence>
<comment type="similarity">
    <text evidence="1">Belongs to the LysR transcriptional regulatory family.</text>
</comment>
<accession>A0A2T3J7Y7</accession>
<evidence type="ECO:0000256" key="3">
    <source>
        <dbReference type="ARBA" id="ARBA00023125"/>
    </source>
</evidence>
<feature type="domain" description="HTH lysR-type" evidence="5">
    <location>
        <begin position="1"/>
        <end position="59"/>
    </location>
</feature>
<dbReference type="RefSeq" id="WP_107245217.1">
    <property type="nucleotide sequence ID" value="NZ_PYMJ01000040.1"/>
</dbReference>
<evidence type="ECO:0000256" key="2">
    <source>
        <dbReference type="ARBA" id="ARBA00023015"/>
    </source>
</evidence>
<dbReference type="InterPro" id="IPR058163">
    <property type="entry name" value="LysR-type_TF_proteobact-type"/>
</dbReference>
<dbReference type="Pfam" id="PF03466">
    <property type="entry name" value="LysR_substrate"/>
    <property type="match status" value="1"/>
</dbReference>
<dbReference type="OrthoDB" id="9786526at2"/>
<gene>
    <name evidence="6" type="ORF">C9J12_25170</name>
</gene>
<dbReference type="Gene3D" id="1.10.10.10">
    <property type="entry name" value="Winged helix-like DNA-binding domain superfamily/Winged helix DNA-binding domain"/>
    <property type="match status" value="1"/>
</dbReference>
<comment type="caution">
    <text evidence="6">The sequence shown here is derived from an EMBL/GenBank/DDBJ whole genome shotgun (WGS) entry which is preliminary data.</text>
</comment>
<protein>
    <submittedName>
        <fullName evidence="6">LysR family transcriptional regulator</fullName>
    </submittedName>
</protein>
<dbReference type="EMBL" id="PYMJ01000040">
    <property type="protein sequence ID" value="PSU44875.1"/>
    <property type="molecule type" value="Genomic_DNA"/>
</dbReference>
<dbReference type="InterPro" id="IPR000847">
    <property type="entry name" value="LysR_HTH_N"/>
</dbReference>
<proteinExistence type="inferred from homology"/>
<evidence type="ECO:0000256" key="4">
    <source>
        <dbReference type="ARBA" id="ARBA00023163"/>
    </source>
</evidence>
<dbReference type="Pfam" id="PF00126">
    <property type="entry name" value="HTH_1"/>
    <property type="match status" value="1"/>
</dbReference>
<dbReference type="PANTHER" id="PTHR30537:SF5">
    <property type="entry name" value="HTH-TYPE TRANSCRIPTIONAL ACTIVATOR TTDR-RELATED"/>
    <property type="match status" value="1"/>
</dbReference>
<dbReference type="InterPro" id="IPR036390">
    <property type="entry name" value="WH_DNA-bd_sf"/>
</dbReference>
<dbReference type="AlphaFoldDB" id="A0A2T3J7Y7"/>